<dbReference type="EMBL" id="JAAGWF010000027">
    <property type="protein sequence ID" value="NEK60232.1"/>
    <property type="molecule type" value="Genomic_DNA"/>
</dbReference>
<evidence type="ECO:0000256" key="4">
    <source>
        <dbReference type="PROSITE-ProRule" id="PRU01248"/>
    </source>
</evidence>
<organism evidence="7 8">
    <name type="scientific">Geodermatophilus sabuli</name>
    <dbReference type="NCBI Taxonomy" id="1564158"/>
    <lineage>
        <taxon>Bacteria</taxon>
        <taxon>Bacillati</taxon>
        <taxon>Actinomycetota</taxon>
        <taxon>Actinomycetes</taxon>
        <taxon>Geodermatophilales</taxon>
        <taxon>Geodermatophilaceae</taxon>
        <taxon>Geodermatophilus</taxon>
    </lineage>
</organism>
<dbReference type="Gene3D" id="1.10.150.130">
    <property type="match status" value="1"/>
</dbReference>
<proteinExistence type="inferred from homology"/>
<sequence>MGRGPGFGNIDRLPNGRYRARYVGPDGRRRSKVFGTVKADARAWLSAQEAALVRKSWRAPEAGRRTVGEYADDYLARNDLREGTRSLYASLWRHHLTDAWGAVPVEEVTPAAVRSWHVKAGRTTGPTALAQSYRLLRAILNVAVADEAIPSNPCKLRGAGTPKATRPSRALTASEALRLAEQLGRNRRTERYRALLLVLAFGGLRFGEATALRRSDVLAGGRLRVERSVRRIDNRWVIGEPKTDAGRRTVTLPAATAASLEVHLKKHVGGSPDALLFSTGSGGYLARSNWNSTFRRAADAIGLPAVRPHELRHTGATLAAATGATTKELMRRLGHSSPAAALVYQHAADDRDAEIARALDAMLGAITRTRDDDIERPR</sequence>
<keyword evidence="8" id="KW-1185">Reference proteome</keyword>
<dbReference type="Pfam" id="PF26003">
    <property type="entry name" value="Integrase_N_phage"/>
    <property type="match status" value="1"/>
</dbReference>
<dbReference type="InterPro" id="IPR010998">
    <property type="entry name" value="Integrase_recombinase_N"/>
</dbReference>
<dbReference type="Pfam" id="PF00589">
    <property type="entry name" value="Phage_integrase"/>
    <property type="match status" value="1"/>
</dbReference>
<gene>
    <name evidence="7" type="ORF">GCU56_20450</name>
</gene>
<dbReference type="GO" id="GO:0015074">
    <property type="term" value="P:DNA integration"/>
    <property type="evidence" value="ECO:0007669"/>
    <property type="project" value="InterPro"/>
</dbReference>
<dbReference type="PANTHER" id="PTHR30349:SF64">
    <property type="entry name" value="PROPHAGE INTEGRASE INTD-RELATED"/>
    <property type="match status" value="1"/>
</dbReference>
<dbReference type="InterPro" id="IPR011010">
    <property type="entry name" value="DNA_brk_join_enz"/>
</dbReference>
<dbReference type="RefSeq" id="WP_163483755.1">
    <property type="nucleotide sequence ID" value="NZ_JAAGWF010000027.1"/>
</dbReference>
<evidence type="ECO:0000256" key="2">
    <source>
        <dbReference type="ARBA" id="ARBA00023125"/>
    </source>
</evidence>
<dbReference type="GO" id="GO:0006310">
    <property type="term" value="P:DNA recombination"/>
    <property type="evidence" value="ECO:0007669"/>
    <property type="project" value="UniProtKB-KW"/>
</dbReference>
<feature type="domain" description="Tyr recombinase" evidence="5">
    <location>
        <begin position="166"/>
        <end position="357"/>
    </location>
</feature>
<dbReference type="InterPro" id="IPR044068">
    <property type="entry name" value="CB"/>
</dbReference>
<comment type="similarity">
    <text evidence="1">Belongs to the 'phage' integrase family.</text>
</comment>
<evidence type="ECO:0000259" key="6">
    <source>
        <dbReference type="PROSITE" id="PS51900"/>
    </source>
</evidence>
<protein>
    <submittedName>
        <fullName evidence="7">Site-specific integrase</fullName>
    </submittedName>
</protein>
<name>A0A7K3W5X6_9ACTN</name>
<evidence type="ECO:0000313" key="7">
    <source>
        <dbReference type="EMBL" id="NEK60232.1"/>
    </source>
</evidence>
<dbReference type="AlphaFoldDB" id="A0A7K3W5X6"/>
<evidence type="ECO:0000259" key="5">
    <source>
        <dbReference type="PROSITE" id="PS51898"/>
    </source>
</evidence>
<evidence type="ECO:0000256" key="3">
    <source>
        <dbReference type="ARBA" id="ARBA00023172"/>
    </source>
</evidence>
<dbReference type="GO" id="GO:0003677">
    <property type="term" value="F:DNA binding"/>
    <property type="evidence" value="ECO:0007669"/>
    <property type="project" value="UniProtKB-UniRule"/>
</dbReference>
<keyword evidence="3" id="KW-0233">DNA recombination</keyword>
<dbReference type="InterPro" id="IPR002104">
    <property type="entry name" value="Integrase_catalytic"/>
</dbReference>
<accession>A0A7K3W5X6</accession>
<evidence type="ECO:0000256" key="1">
    <source>
        <dbReference type="ARBA" id="ARBA00008857"/>
    </source>
</evidence>
<dbReference type="CDD" id="cd01189">
    <property type="entry name" value="INT_ICEBs1_C_like"/>
    <property type="match status" value="1"/>
</dbReference>
<dbReference type="InterPro" id="IPR058717">
    <property type="entry name" value="Phage_L5_Integrase_N"/>
</dbReference>
<dbReference type="Proteomes" id="UP000470246">
    <property type="component" value="Unassembled WGS sequence"/>
</dbReference>
<dbReference type="PROSITE" id="PS51900">
    <property type="entry name" value="CB"/>
    <property type="match status" value="1"/>
</dbReference>
<feature type="domain" description="Core-binding (CB)" evidence="6">
    <location>
        <begin position="65"/>
        <end position="144"/>
    </location>
</feature>
<dbReference type="Gene3D" id="1.10.443.10">
    <property type="entry name" value="Intergrase catalytic core"/>
    <property type="match status" value="1"/>
</dbReference>
<evidence type="ECO:0000313" key="8">
    <source>
        <dbReference type="Proteomes" id="UP000470246"/>
    </source>
</evidence>
<dbReference type="PROSITE" id="PS51898">
    <property type="entry name" value="TYR_RECOMBINASE"/>
    <property type="match status" value="1"/>
</dbReference>
<dbReference type="SUPFAM" id="SSF56349">
    <property type="entry name" value="DNA breaking-rejoining enzymes"/>
    <property type="match status" value="1"/>
</dbReference>
<dbReference type="InterPro" id="IPR013762">
    <property type="entry name" value="Integrase-like_cat_sf"/>
</dbReference>
<keyword evidence="2 4" id="KW-0238">DNA-binding</keyword>
<dbReference type="InterPro" id="IPR050090">
    <property type="entry name" value="Tyrosine_recombinase_XerCD"/>
</dbReference>
<reference evidence="7 8" key="1">
    <citation type="submission" date="2020-02" db="EMBL/GenBank/DDBJ databases">
        <title>Geodermatophilus sabuli CPCC 205279 I12A-02694.</title>
        <authorList>
            <person name="Jiang Z."/>
        </authorList>
    </citation>
    <scope>NUCLEOTIDE SEQUENCE [LARGE SCALE GENOMIC DNA]</scope>
    <source>
        <strain evidence="7 8">I12A-02694</strain>
    </source>
</reference>
<comment type="caution">
    <text evidence="7">The sequence shown here is derived from an EMBL/GenBank/DDBJ whole genome shotgun (WGS) entry which is preliminary data.</text>
</comment>
<dbReference type="PANTHER" id="PTHR30349">
    <property type="entry name" value="PHAGE INTEGRASE-RELATED"/>
    <property type="match status" value="1"/>
</dbReference>